<dbReference type="Proteomes" id="UP000009183">
    <property type="component" value="Chromosome 12"/>
</dbReference>
<evidence type="ECO:0000313" key="2">
    <source>
        <dbReference type="Proteomes" id="UP000009183"/>
    </source>
</evidence>
<reference evidence="2" key="1">
    <citation type="journal article" date="2007" name="Nature">
        <title>The grapevine genome sequence suggests ancestral hexaploidization in major angiosperm phyla.</title>
        <authorList>
            <consortium name="The French-Italian Public Consortium for Grapevine Genome Characterization."/>
            <person name="Jaillon O."/>
            <person name="Aury J.-M."/>
            <person name="Noel B."/>
            <person name="Policriti A."/>
            <person name="Clepet C."/>
            <person name="Casagrande A."/>
            <person name="Choisne N."/>
            <person name="Aubourg S."/>
            <person name="Vitulo N."/>
            <person name="Jubin C."/>
            <person name="Vezzi A."/>
            <person name="Legeai F."/>
            <person name="Hugueney P."/>
            <person name="Dasilva C."/>
            <person name="Horner D."/>
            <person name="Mica E."/>
            <person name="Jublot D."/>
            <person name="Poulain J."/>
            <person name="Bruyere C."/>
            <person name="Billault A."/>
            <person name="Segurens B."/>
            <person name="Gouyvenoux M."/>
            <person name="Ugarte E."/>
            <person name="Cattonaro F."/>
            <person name="Anthouard V."/>
            <person name="Vico V."/>
            <person name="Del Fabbro C."/>
            <person name="Alaux M."/>
            <person name="Di Gaspero G."/>
            <person name="Dumas V."/>
            <person name="Felice N."/>
            <person name="Paillard S."/>
            <person name="Juman I."/>
            <person name="Moroldo M."/>
            <person name="Scalabrin S."/>
            <person name="Canaguier A."/>
            <person name="Le Clainche I."/>
            <person name="Malacrida G."/>
            <person name="Durand E."/>
            <person name="Pesole G."/>
            <person name="Laucou V."/>
            <person name="Chatelet P."/>
            <person name="Merdinoglu D."/>
            <person name="Delledonne M."/>
            <person name="Pezzotti M."/>
            <person name="Lecharny A."/>
            <person name="Scarpelli C."/>
            <person name="Artiguenave F."/>
            <person name="Pe M.E."/>
            <person name="Valle G."/>
            <person name="Morgante M."/>
            <person name="Caboche M."/>
            <person name="Adam-Blondon A.-F."/>
            <person name="Weissenbach J."/>
            <person name="Quetier F."/>
            <person name="Wincker P."/>
        </authorList>
    </citation>
    <scope>NUCLEOTIDE SEQUENCE [LARGE SCALE GENOMIC DNA]</scope>
    <source>
        <strain evidence="2">cv. Pinot noir / PN40024</strain>
    </source>
</reference>
<dbReference type="InParanoid" id="F6HK32"/>
<protein>
    <submittedName>
        <fullName evidence="1">Uncharacterized protein</fullName>
    </submittedName>
</protein>
<accession>F6HK32</accession>
<dbReference type="HOGENOM" id="CLU_3321039_0_0_1"/>
<keyword evidence="2" id="KW-1185">Reference proteome</keyword>
<dbReference type="EMBL" id="FN595990">
    <property type="protein sequence ID" value="CCB55035.1"/>
    <property type="molecule type" value="Genomic_DNA"/>
</dbReference>
<organism evidence="1 2">
    <name type="scientific">Vitis vinifera</name>
    <name type="common">Grape</name>
    <dbReference type="NCBI Taxonomy" id="29760"/>
    <lineage>
        <taxon>Eukaryota</taxon>
        <taxon>Viridiplantae</taxon>
        <taxon>Streptophyta</taxon>
        <taxon>Embryophyta</taxon>
        <taxon>Tracheophyta</taxon>
        <taxon>Spermatophyta</taxon>
        <taxon>Magnoliopsida</taxon>
        <taxon>eudicotyledons</taxon>
        <taxon>Gunneridae</taxon>
        <taxon>Pentapetalae</taxon>
        <taxon>rosids</taxon>
        <taxon>Vitales</taxon>
        <taxon>Vitaceae</taxon>
        <taxon>Viteae</taxon>
        <taxon>Vitis</taxon>
    </lineage>
</organism>
<dbReference type="AlphaFoldDB" id="F6HK32"/>
<proteinExistence type="predicted"/>
<name>F6HK32_VITVI</name>
<sequence>MAPTFWNKSEQFEQPNLDAIFVPIERDIDSRTQLAEIND</sequence>
<dbReference type="PaxDb" id="29760-VIT_12s0035g01270.t01"/>
<evidence type="ECO:0000313" key="1">
    <source>
        <dbReference type="EMBL" id="CCB55035.1"/>
    </source>
</evidence>
<gene>
    <name evidence="1" type="ordered locus">VIT_12s0035g01270</name>
</gene>